<evidence type="ECO:0000313" key="3">
    <source>
        <dbReference type="Proteomes" id="UP000729402"/>
    </source>
</evidence>
<feature type="region of interest" description="Disordered" evidence="1">
    <location>
        <begin position="134"/>
        <end position="175"/>
    </location>
</feature>
<gene>
    <name evidence="2" type="ORF">GUJ93_ZPchr0011g27246</name>
</gene>
<evidence type="ECO:0000256" key="1">
    <source>
        <dbReference type="SAM" id="MobiDB-lite"/>
    </source>
</evidence>
<reference evidence="2" key="1">
    <citation type="journal article" date="2021" name="bioRxiv">
        <title>Whole Genome Assembly and Annotation of Northern Wild Rice, Zizania palustris L., Supports a Whole Genome Duplication in the Zizania Genus.</title>
        <authorList>
            <person name="Haas M."/>
            <person name="Kono T."/>
            <person name="Macchietto M."/>
            <person name="Millas R."/>
            <person name="McGilp L."/>
            <person name="Shao M."/>
            <person name="Duquette J."/>
            <person name="Hirsch C.N."/>
            <person name="Kimball J."/>
        </authorList>
    </citation>
    <scope>NUCLEOTIDE SEQUENCE</scope>
    <source>
        <tissue evidence="2">Fresh leaf tissue</tissue>
    </source>
</reference>
<sequence length="175" mass="18725">MLVASVATRWLFLWDSLMDMVVFAPDLPDMEDPVVFSNDVLGLPCKAVSASVLAFGGLVQVLGDLLQVVLSSSSSWRRRWRVVVGRSLSSSMLRLVLTTLCELLRPAPPCRIATSPSLLFSRVQAEAAGGGVLGGSVPAAMRPDPGVRSPPKQVQHSGAPRRPAPLPESGSRLLW</sequence>
<dbReference type="AlphaFoldDB" id="A0A8J6BSA6"/>
<reference evidence="2" key="2">
    <citation type="submission" date="2021-02" db="EMBL/GenBank/DDBJ databases">
        <authorList>
            <person name="Kimball J.A."/>
            <person name="Haas M.W."/>
            <person name="Macchietto M."/>
            <person name="Kono T."/>
            <person name="Duquette J."/>
            <person name="Shao M."/>
        </authorList>
    </citation>
    <scope>NUCLEOTIDE SEQUENCE</scope>
    <source>
        <tissue evidence="2">Fresh leaf tissue</tissue>
    </source>
</reference>
<name>A0A8J6BSA6_ZIZPA</name>
<comment type="caution">
    <text evidence="2">The sequence shown here is derived from an EMBL/GenBank/DDBJ whole genome shotgun (WGS) entry which is preliminary data.</text>
</comment>
<dbReference type="Proteomes" id="UP000729402">
    <property type="component" value="Unassembled WGS sequence"/>
</dbReference>
<evidence type="ECO:0000313" key="2">
    <source>
        <dbReference type="EMBL" id="KAG8089113.1"/>
    </source>
</evidence>
<dbReference type="EMBL" id="JAAALK010000081">
    <property type="protein sequence ID" value="KAG8089113.1"/>
    <property type="molecule type" value="Genomic_DNA"/>
</dbReference>
<proteinExistence type="predicted"/>
<protein>
    <submittedName>
        <fullName evidence="2">Uncharacterized protein</fullName>
    </submittedName>
</protein>
<accession>A0A8J6BSA6</accession>
<organism evidence="2 3">
    <name type="scientific">Zizania palustris</name>
    <name type="common">Northern wild rice</name>
    <dbReference type="NCBI Taxonomy" id="103762"/>
    <lineage>
        <taxon>Eukaryota</taxon>
        <taxon>Viridiplantae</taxon>
        <taxon>Streptophyta</taxon>
        <taxon>Embryophyta</taxon>
        <taxon>Tracheophyta</taxon>
        <taxon>Spermatophyta</taxon>
        <taxon>Magnoliopsida</taxon>
        <taxon>Liliopsida</taxon>
        <taxon>Poales</taxon>
        <taxon>Poaceae</taxon>
        <taxon>BOP clade</taxon>
        <taxon>Oryzoideae</taxon>
        <taxon>Oryzeae</taxon>
        <taxon>Zizaniinae</taxon>
        <taxon>Zizania</taxon>
    </lineage>
</organism>
<keyword evidence="3" id="KW-1185">Reference proteome</keyword>